<evidence type="ECO:0000256" key="2">
    <source>
        <dbReference type="ARBA" id="ARBA00022490"/>
    </source>
</evidence>
<dbReference type="EMBL" id="KV417538">
    <property type="protein sequence ID" value="KZP22562.1"/>
    <property type="molecule type" value="Genomic_DNA"/>
</dbReference>
<dbReference type="Pfam" id="PF13424">
    <property type="entry name" value="TPR_12"/>
    <property type="match status" value="1"/>
</dbReference>
<dbReference type="GO" id="GO:0019894">
    <property type="term" value="F:kinesin binding"/>
    <property type="evidence" value="ECO:0007669"/>
    <property type="project" value="TreeGrafter"/>
</dbReference>
<dbReference type="Gene3D" id="1.25.40.10">
    <property type="entry name" value="Tetratricopeptide repeat domain"/>
    <property type="match status" value="1"/>
</dbReference>
<keyword evidence="4" id="KW-0802">TPR repeat</keyword>
<evidence type="ECO:0000256" key="4">
    <source>
        <dbReference type="ARBA" id="ARBA00022803"/>
    </source>
</evidence>
<dbReference type="GO" id="GO:0007018">
    <property type="term" value="P:microtubule-based movement"/>
    <property type="evidence" value="ECO:0007669"/>
    <property type="project" value="TreeGrafter"/>
</dbReference>
<gene>
    <name evidence="5" type="ORF">FIBSPDRAFT_1016892</name>
</gene>
<evidence type="ECO:0000313" key="6">
    <source>
        <dbReference type="Proteomes" id="UP000076532"/>
    </source>
</evidence>
<sequence length="81" mass="9063">LGADHLDTLETTNGLANLRVQQGRLEEAETLFNQALIDGEKAMGLNHPDTAKTIEDLACLFDKQGRLEEAWMMHDKALKRT</sequence>
<dbReference type="InterPro" id="IPR002151">
    <property type="entry name" value="Kinesin_light"/>
</dbReference>
<dbReference type="Proteomes" id="UP000076532">
    <property type="component" value="Unassembled WGS sequence"/>
</dbReference>
<reference evidence="5 6" key="1">
    <citation type="journal article" date="2016" name="Mol. Biol. Evol.">
        <title>Comparative Genomics of Early-Diverging Mushroom-Forming Fungi Provides Insights into the Origins of Lignocellulose Decay Capabilities.</title>
        <authorList>
            <person name="Nagy L.G."/>
            <person name="Riley R."/>
            <person name="Tritt A."/>
            <person name="Adam C."/>
            <person name="Daum C."/>
            <person name="Floudas D."/>
            <person name="Sun H."/>
            <person name="Yadav J.S."/>
            <person name="Pangilinan J."/>
            <person name="Larsson K.H."/>
            <person name="Matsuura K."/>
            <person name="Barry K."/>
            <person name="Labutti K."/>
            <person name="Kuo R."/>
            <person name="Ohm R.A."/>
            <person name="Bhattacharya S.S."/>
            <person name="Shirouzu T."/>
            <person name="Yoshinaga Y."/>
            <person name="Martin F.M."/>
            <person name="Grigoriev I.V."/>
            <person name="Hibbett D.S."/>
        </authorList>
    </citation>
    <scope>NUCLEOTIDE SEQUENCE [LARGE SCALE GENOMIC DNA]</scope>
    <source>
        <strain evidence="5 6">CBS 109695</strain>
    </source>
</reference>
<keyword evidence="3" id="KW-0677">Repeat</keyword>
<dbReference type="SUPFAM" id="SSF48452">
    <property type="entry name" value="TPR-like"/>
    <property type="match status" value="1"/>
</dbReference>
<dbReference type="AlphaFoldDB" id="A0A166L4E9"/>
<accession>A0A166L4E9</accession>
<dbReference type="OrthoDB" id="3038484at2759"/>
<keyword evidence="6" id="KW-1185">Reference proteome</keyword>
<dbReference type="PANTHER" id="PTHR45783">
    <property type="entry name" value="KINESIN LIGHT CHAIN"/>
    <property type="match status" value="1"/>
</dbReference>
<name>A0A166L4E9_9AGAM</name>
<dbReference type="STRING" id="436010.A0A166L4E9"/>
<keyword evidence="2" id="KW-0963">Cytoplasm</keyword>
<evidence type="ECO:0000256" key="3">
    <source>
        <dbReference type="ARBA" id="ARBA00022737"/>
    </source>
</evidence>
<dbReference type="GO" id="GO:0005871">
    <property type="term" value="C:kinesin complex"/>
    <property type="evidence" value="ECO:0007669"/>
    <property type="project" value="InterPro"/>
</dbReference>
<feature type="non-terminal residue" evidence="5">
    <location>
        <position position="1"/>
    </location>
</feature>
<evidence type="ECO:0008006" key="7">
    <source>
        <dbReference type="Google" id="ProtNLM"/>
    </source>
</evidence>
<dbReference type="InterPro" id="IPR011990">
    <property type="entry name" value="TPR-like_helical_dom_sf"/>
</dbReference>
<dbReference type="GO" id="GO:0005737">
    <property type="term" value="C:cytoplasm"/>
    <property type="evidence" value="ECO:0007669"/>
    <property type="project" value="UniProtKB-SubCell"/>
</dbReference>
<organism evidence="5 6">
    <name type="scientific">Athelia psychrophila</name>
    <dbReference type="NCBI Taxonomy" id="1759441"/>
    <lineage>
        <taxon>Eukaryota</taxon>
        <taxon>Fungi</taxon>
        <taxon>Dikarya</taxon>
        <taxon>Basidiomycota</taxon>
        <taxon>Agaricomycotina</taxon>
        <taxon>Agaricomycetes</taxon>
        <taxon>Agaricomycetidae</taxon>
        <taxon>Atheliales</taxon>
        <taxon>Atheliaceae</taxon>
        <taxon>Athelia</taxon>
    </lineage>
</organism>
<comment type="subcellular location">
    <subcellularLocation>
        <location evidence="1">Cytoplasm</location>
    </subcellularLocation>
</comment>
<protein>
    <recommendedName>
        <fullName evidence="7">TPR-like protein</fullName>
    </recommendedName>
</protein>
<evidence type="ECO:0000313" key="5">
    <source>
        <dbReference type="EMBL" id="KZP22562.1"/>
    </source>
</evidence>
<dbReference type="PANTHER" id="PTHR45783:SF3">
    <property type="entry name" value="KINESIN LIGHT CHAIN"/>
    <property type="match status" value="1"/>
</dbReference>
<proteinExistence type="predicted"/>
<evidence type="ECO:0000256" key="1">
    <source>
        <dbReference type="ARBA" id="ARBA00004496"/>
    </source>
</evidence>